<dbReference type="EMBL" id="AP026933">
    <property type="protein sequence ID" value="BDT02918.1"/>
    <property type="molecule type" value="Genomic_DNA"/>
</dbReference>
<evidence type="ECO:0000313" key="3">
    <source>
        <dbReference type="Proteomes" id="UP001163387"/>
    </source>
</evidence>
<keyword evidence="3" id="KW-1185">Reference proteome</keyword>
<gene>
    <name evidence="2" type="ORF">SHM_05640</name>
</gene>
<feature type="region of interest" description="Disordered" evidence="1">
    <location>
        <begin position="1"/>
        <end position="26"/>
    </location>
</feature>
<dbReference type="InterPro" id="IPR005046">
    <property type="entry name" value="DUF285"/>
</dbReference>
<dbReference type="RefSeq" id="WP_281749105.1">
    <property type="nucleotide sequence ID" value="NZ_AP026933.1"/>
</dbReference>
<organism evidence="2 3">
    <name type="scientific">Spiroplasma ixodetis</name>
    <dbReference type="NCBI Taxonomy" id="2141"/>
    <lineage>
        <taxon>Bacteria</taxon>
        <taxon>Bacillati</taxon>
        <taxon>Mycoplasmatota</taxon>
        <taxon>Mollicutes</taxon>
        <taxon>Entomoplasmatales</taxon>
        <taxon>Spiroplasmataceae</taxon>
        <taxon>Spiroplasma</taxon>
    </lineage>
</organism>
<dbReference type="Proteomes" id="UP001163387">
    <property type="component" value="Chromosome"/>
</dbReference>
<sequence>MKKKKIKSQFNPKILLPKPPNSNRQSNRYKYTIVQQQDTIYVDSNGEEQTTSKIDLSDIKTTEIIQIGFYKNEKEEIQVVRMPKTIQKVPDQLSSEITSTKQMFQSASSFNQDISGWDVSNVITMHHSMFAGAITFDQNLSQWNVSKVIIHDNFAMAFLPLCTIFKFYHINAEKSLSTDFSPHF</sequence>
<dbReference type="Pfam" id="PF03382">
    <property type="entry name" value="DUF285"/>
    <property type="match status" value="1"/>
</dbReference>
<accession>A0ABN6SW97</accession>
<protein>
    <recommendedName>
        <fullName evidence="4">BspA family leucine-rich repeat surface protein</fullName>
    </recommendedName>
</protein>
<evidence type="ECO:0008006" key="4">
    <source>
        <dbReference type="Google" id="ProtNLM"/>
    </source>
</evidence>
<dbReference type="InterPro" id="IPR011889">
    <property type="entry name" value="Liste_lipo_26"/>
</dbReference>
<dbReference type="NCBIfam" id="TIGR02167">
    <property type="entry name" value="Liste_lipo_26"/>
    <property type="match status" value="1"/>
</dbReference>
<name>A0ABN6SW97_9MOLU</name>
<reference evidence="2 3" key="1">
    <citation type="journal article" date="2022" name="Front. Microbiol.">
        <title>Male-killing mechanisms vary between Spiroplasma species.</title>
        <authorList>
            <person name="Arai H."/>
            <person name="Inoue M."/>
            <person name="Kageyama D."/>
        </authorList>
    </citation>
    <scope>NUCLEOTIDE SEQUENCE [LARGE SCALE GENOMIC DNA]</scope>
    <source>
        <strain evidence="3">sHm</strain>
    </source>
</reference>
<evidence type="ECO:0000256" key="1">
    <source>
        <dbReference type="SAM" id="MobiDB-lite"/>
    </source>
</evidence>
<proteinExistence type="predicted"/>
<evidence type="ECO:0000313" key="2">
    <source>
        <dbReference type="EMBL" id="BDT02918.1"/>
    </source>
</evidence>